<evidence type="ECO:0000259" key="5">
    <source>
        <dbReference type="Pfam" id="PF00884"/>
    </source>
</evidence>
<accession>A0A4R5DJM5</accession>
<organism evidence="6 7">
    <name type="scientific">Jiangella asiatica</name>
    <dbReference type="NCBI Taxonomy" id="2530372"/>
    <lineage>
        <taxon>Bacteria</taxon>
        <taxon>Bacillati</taxon>
        <taxon>Actinomycetota</taxon>
        <taxon>Actinomycetes</taxon>
        <taxon>Jiangellales</taxon>
        <taxon>Jiangellaceae</taxon>
        <taxon>Jiangella</taxon>
    </lineage>
</organism>
<protein>
    <recommendedName>
        <fullName evidence="5">Sulfatase N-terminal domain-containing protein</fullName>
    </recommendedName>
</protein>
<gene>
    <name evidence="6" type="ORF">E1269_04000</name>
</gene>
<dbReference type="InterPro" id="IPR050738">
    <property type="entry name" value="Sulfatase"/>
</dbReference>
<keyword evidence="7" id="KW-1185">Reference proteome</keyword>
<dbReference type="PANTHER" id="PTHR42693:SF53">
    <property type="entry name" value="ENDO-4-O-SULFATASE"/>
    <property type="match status" value="1"/>
</dbReference>
<dbReference type="GO" id="GO:0046872">
    <property type="term" value="F:metal ion binding"/>
    <property type="evidence" value="ECO:0007669"/>
    <property type="project" value="UniProtKB-KW"/>
</dbReference>
<dbReference type="GO" id="GO:0004065">
    <property type="term" value="F:arylsulfatase activity"/>
    <property type="evidence" value="ECO:0007669"/>
    <property type="project" value="TreeGrafter"/>
</dbReference>
<sequence>MAKPNLLFVFGDQHRSYDLGCYGNAEVWSPYFDQFSTRALRFENCISNTPLCVPARAAMLTGNLGLRHRAAANDLPIDTGVESIAGVLGGAGYRTGYIGKWHLAGVPRDKPVPQAARLGFQEWKAYNCSHEYDDAAYYDEADVLNRLDGYEPVGQTELAIDFMNRHHDDPWALFLSWGPPHDPYRTAPAPYLDRYDGRSLPLRANVPETIRHTQSSRWTRDDVTRNLAGYYAHISALDEQFGRLIAALESTGQLDDTIIVYTSDHGDMMGSQGLTNKQLPYEEAVNIPLLVSWPRVVRTGVTAELIGQIDLPVTLLSLMGLRFSSPTDGSDLHQVLLDPDAGGLEACYLTSLIPCHQAADRGDREWRAIRTRRHTFARSAIDDGYLLYDNLADPYQLSNLVDDPSHADVRDGLRAALDTMIDKHDVLLPWEDLIRHAGLVEAWNESQAYFGRPTLPA</sequence>
<evidence type="ECO:0000256" key="2">
    <source>
        <dbReference type="ARBA" id="ARBA00022723"/>
    </source>
</evidence>
<evidence type="ECO:0000313" key="7">
    <source>
        <dbReference type="Proteomes" id="UP000294739"/>
    </source>
</evidence>
<dbReference type="Pfam" id="PF00884">
    <property type="entry name" value="Sulfatase"/>
    <property type="match status" value="1"/>
</dbReference>
<keyword evidence="4" id="KW-0106">Calcium</keyword>
<dbReference type="SUPFAM" id="SSF53649">
    <property type="entry name" value="Alkaline phosphatase-like"/>
    <property type="match status" value="1"/>
</dbReference>
<dbReference type="Proteomes" id="UP000294739">
    <property type="component" value="Unassembled WGS sequence"/>
</dbReference>
<dbReference type="EMBL" id="SMKZ01000003">
    <property type="protein sequence ID" value="TDE14326.1"/>
    <property type="molecule type" value="Genomic_DNA"/>
</dbReference>
<evidence type="ECO:0000256" key="1">
    <source>
        <dbReference type="ARBA" id="ARBA00008779"/>
    </source>
</evidence>
<dbReference type="CDD" id="cd16034">
    <property type="entry name" value="sulfatase_like"/>
    <property type="match status" value="1"/>
</dbReference>
<proteinExistence type="inferred from homology"/>
<keyword evidence="3" id="KW-0378">Hydrolase</keyword>
<dbReference type="PROSITE" id="PS00149">
    <property type="entry name" value="SULFATASE_2"/>
    <property type="match status" value="1"/>
</dbReference>
<evidence type="ECO:0000313" key="6">
    <source>
        <dbReference type="EMBL" id="TDE14326.1"/>
    </source>
</evidence>
<dbReference type="OrthoDB" id="9777306at2"/>
<evidence type="ECO:0000256" key="3">
    <source>
        <dbReference type="ARBA" id="ARBA00022801"/>
    </source>
</evidence>
<feature type="domain" description="Sulfatase N-terminal" evidence="5">
    <location>
        <begin position="4"/>
        <end position="320"/>
    </location>
</feature>
<evidence type="ECO:0000256" key="4">
    <source>
        <dbReference type="ARBA" id="ARBA00022837"/>
    </source>
</evidence>
<dbReference type="RefSeq" id="WP_131891531.1">
    <property type="nucleotide sequence ID" value="NZ_SMKZ01000003.1"/>
</dbReference>
<dbReference type="InterPro" id="IPR000917">
    <property type="entry name" value="Sulfatase_N"/>
</dbReference>
<dbReference type="InParanoid" id="A0A4R5DJM5"/>
<dbReference type="AlphaFoldDB" id="A0A4R5DJM5"/>
<dbReference type="InterPro" id="IPR024607">
    <property type="entry name" value="Sulfatase_CS"/>
</dbReference>
<name>A0A4R5DJM5_9ACTN</name>
<keyword evidence="2" id="KW-0479">Metal-binding</keyword>
<reference evidence="6 7" key="1">
    <citation type="submission" date="2019-03" db="EMBL/GenBank/DDBJ databases">
        <title>Draft genome sequences of novel Actinobacteria.</title>
        <authorList>
            <person name="Sahin N."/>
            <person name="Ay H."/>
            <person name="Saygin H."/>
        </authorList>
    </citation>
    <scope>NUCLEOTIDE SEQUENCE [LARGE SCALE GENOMIC DNA]</scope>
    <source>
        <strain evidence="6 7">5K138</strain>
    </source>
</reference>
<dbReference type="PANTHER" id="PTHR42693">
    <property type="entry name" value="ARYLSULFATASE FAMILY MEMBER"/>
    <property type="match status" value="1"/>
</dbReference>
<comment type="similarity">
    <text evidence="1">Belongs to the sulfatase family.</text>
</comment>
<dbReference type="Gene3D" id="3.40.720.10">
    <property type="entry name" value="Alkaline Phosphatase, subunit A"/>
    <property type="match status" value="1"/>
</dbReference>
<dbReference type="InterPro" id="IPR017850">
    <property type="entry name" value="Alkaline_phosphatase_core_sf"/>
</dbReference>
<comment type="caution">
    <text evidence="6">The sequence shown here is derived from an EMBL/GenBank/DDBJ whole genome shotgun (WGS) entry which is preliminary data.</text>
</comment>